<protein>
    <submittedName>
        <fullName evidence="1">Uncharacterized protein</fullName>
    </submittedName>
</protein>
<evidence type="ECO:0000313" key="1">
    <source>
        <dbReference type="EMBL" id="RTR33732.1"/>
    </source>
</evidence>
<comment type="caution">
    <text evidence="1">The sequence shown here is derived from an EMBL/GenBank/DDBJ whole genome shotgun (WGS) entry which is preliminary data.</text>
</comment>
<name>A0A3S0IGY4_9GAMM</name>
<reference evidence="1 2" key="1">
    <citation type="submission" date="2018-12" db="EMBL/GenBank/DDBJ databases">
        <authorList>
            <person name="Yu L."/>
        </authorList>
    </citation>
    <scope>NUCLEOTIDE SEQUENCE [LARGE SCALE GENOMIC DNA]</scope>
    <source>
        <strain evidence="1 2">HAW-EB5</strain>
    </source>
</reference>
<dbReference type="EMBL" id="RXNV01000002">
    <property type="protein sequence ID" value="RTR33732.1"/>
    <property type="molecule type" value="Genomic_DNA"/>
</dbReference>
<dbReference type="AlphaFoldDB" id="A0A3S0IGY4"/>
<dbReference type="RefSeq" id="WP_126505281.1">
    <property type="nucleotide sequence ID" value="NZ_RXNV01000002.1"/>
</dbReference>
<evidence type="ECO:0000313" key="2">
    <source>
        <dbReference type="Proteomes" id="UP000282060"/>
    </source>
</evidence>
<gene>
    <name evidence="1" type="ORF">EKG39_08545</name>
</gene>
<dbReference type="Proteomes" id="UP000282060">
    <property type="component" value="Unassembled WGS sequence"/>
</dbReference>
<keyword evidence="2" id="KW-1185">Reference proteome</keyword>
<organism evidence="1 2">
    <name type="scientific">Shewanella atlantica</name>
    <dbReference type="NCBI Taxonomy" id="271099"/>
    <lineage>
        <taxon>Bacteria</taxon>
        <taxon>Pseudomonadati</taxon>
        <taxon>Pseudomonadota</taxon>
        <taxon>Gammaproteobacteria</taxon>
        <taxon>Alteromonadales</taxon>
        <taxon>Shewanellaceae</taxon>
        <taxon>Shewanella</taxon>
    </lineage>
</organism>
<dbReference type="OrthoDB" id="8780118at2"/>
<accession>A0A3S0IGY4</accession>
<proteinExistence type="predicted"/>
<sequence>MRDKNGDEVIVGDVVRLLQLPDVAYDAQQLKEVSTMLGESFIVESIEYECVQISKPFEHGIRFHTLFLWPAEFELFTNSTLDACI</sequence>